<organism evidence="3 4">
    <name type="scientific">Aquimarina amphilecti</name>
    <dbReference type="NCBI Taxonomy" id="1038014"/>
    <lineage>
        <taxon>Bacteria</taxon>
        <taxon>Pseudomonadati</taxon>
        <taxon>Bacteroidota</taxon>
        <taxon>Flavobacteriia</taxon>
        <taxon>Flavobacteriales</taxon>
        <taxon>Flavobacteriaceae</taxon>
        <taxon>Aquimarina</taxon>
    </lineage>
</organism>
<protein>
    <submittedName>
        <fullName evidence="3">Por secretion system C-terminal sorting domain-containing protein</fullName>
    </submittedName>
</protein>
<gene>
    <name evidence="3" type="ORF">SAMN04487910_4256</name>
</gene>
<dbReference type="STRING" id="1038014.SAMN04487910_4256"/>
<dbReference type="Proteomes" id="UP000198521">
    <property type="component" value="Unassembled WGS sequence"/>
</dbReference>
<feature type="domain" description="Secretion system C-terminal sorting" evidence="2">
    <location>
        <begin position="748"/>
        <end position="810"/>
    </location>
</feature>
<keyword evidence="1" id="KW-0732">Signal</keyword>
<evidence type="ECO:0000313" key="4">
    <source>
        <dbReference type="Proteomes" id="UP000198521"/>
    </source>
</evidence>
<dbReference type="EMBL" id="FOAB01000009">
    <property type="protein sequence ID" value="SEM14038.1"/>
    <property type="molecule type" value="Genomic_DNA"/>
</dbReference>
<dbReference type="Gene3D" id="2.60.40.10">
    <property type="entry name" value="Immunoglobulins"/>
    <property type="match status" value="2"/>
</dbReference>
<dbReference type="RefSeq" id="WP_091412116.1">
    <property type="nucleotide sequence ID" value="NZ_FOAB01000009.1"/>
</dbReference>
<dbReference type="Pfam" id="PF17957">
    <property type="entry name" value="Big_7"/>
    <property type="match status" value="2"/>
</dbReference>
<dbReference type="OrthoDB" id="1164792at2"/>
<evidence type="ECO:0000313" key="3">
    <source>
        <dbReference type="EMBL" id="SEM14038.1"/>
    </source>
</evidence>
<accession>A0A1H7VZ21</accession>
<dbReference type="Gene3D" id="3.20.20.80">
    <property type="entry name" value="Glycosidases"/>
    <property type="match status" value="1"/>
</dbReference>
<dbReference type="InterPro" id="IPR013783">
    <property type="entry name" value="Ig-like_fold"/>
</dbReference>
<sequence>MNTKTNYNVKSNFALICLITIFFTIRGWSQNTIEVSLNYSNNTTLQKKVYGYNDEHMNKPYYSTNSTFKKVYNDLGKPTVRYPAGTGSNYLNLKTGFANDYVTGTMTPADFQRHVTDSNEGLRRNGKGENGQDWREFAKFIASEKPEVTYIINLSTMTLEENREVLEGIKDMGAKINHFEIGNEVFFSAYKTPFPNSQFYLRKAKEASEMIKTIFPNAKVAVVLPAKFYTEESFLDGPAPSGNRLENWYQDVMKEGWYDALAVHLYAENGMNSNISINNFFPYEKSYTYGISHNDNRLQSTFDRLKSDFPTKKIWLTEYHTGGFRGNLRKYKLRLSYLGGLFNANFMMKLFSNPQIELSSWHSFQQWLDFRSRGYELVPNDFEYQELINYSFFKMFKDPVKKSTKFIKTNINNSKKYDGLGEFEGKYNEVDAGTFYNPETKEGYTFIFNKKGNNYKLNKTSFENNIDGEIIEFKEITPDKSQNLITAINDTSENARLKKDISNINPQGEIYSLRPYSMYVVHYKRKETITNTPPSLSFLTPVNNITLNTRSTVSVHTEASDDDGIANVTLYVNDVFLRKDVAAPYIWGGPNGNEILKNLETGTYVLKAIAEDNLGATTTKSVTIYVKDETIDNNLPPELIVLHPTETSVFSEGNTISVRAEANDPDGSIKEVRLYLNNELIRIDTESPYVWGGNAKLQNISVGTYRLRIVAIDNEGARTRKVIVLKVKPSEFRGSRLENNEDQRIIVSPNPTNGSIISISQRGNQYLTLYNLLGKKVMDLNVKSANYTIDISGLSSGLYILKSDKAISKFIVR</sequence>
<proteinExistence type="predicted"/>
<reference evidence="3 4" key="1">
    <citation type="submission" date="2016-10" db="EMBL/GenBank/DDBJ databases">
        <authorList>
            <person name="de Groot N.N."/>
        </authorList>
    </citation>
    <scope>NUCLEOTIDE SEQUENCE [LARGE SCALE GENOMIC DNA]</scope>
    <source>
        <strain evidence="3 4">DSM 25232</strain>
    </source>
</reference>
<evidence type="ECO:0000256" key="1">
    <source>
        <dbReference type="ARBA" id="ARBA00022729"/>
    </source>
</evidence>
<evidence type="ECO:0000259" key="2">
    <source>
        <dbReference type="Pfam" id="PF18962"/>
    </source>
</evidence>
<dbReference type="AlphaFoldDB" id="A0A1H7VZ21"/>
<dbReference type="NCBIfam" id="TIGR04183">
    <property type="entry name" value="Por_Secre_tail"/>
    <property type="match status" value="1"/>
</dbReference>
<dbReference type="Pfam" id="PF18962">
    <property type="entry name" value="Por_Secre_tail"/>
    <property type="match status" value="1"/>
</dbReference>
<keyword evidence="4" id="KW-1185">Reference proteome</keyword>
<dbReference type="SUPFAM" id="SSF51445">
    <property type="entry name" value="(Trans)glycosidases"/>
    <property type="match status" value="1"/>
</dbReference>
<name>A0A1H7VZ21_AQUAM</name>
<dbReference type="InterPro" id="IPR017853">
    <property type="entry name" value="GH"/>
</dbReference>
<dbReference type="InterPro" id="IPR026444">
    <property type="entry name" value="Secre_tail"/>
</dbReference>